<evidence type="ECO:0000313" key="4">
    <source>
        <dbReference type="Proteomes" id="UP000813824"/>
    </source>
</evidence>
<organism evidence="3 4">
    <name type="scientific">Cristinia sonorae</name>
    <dbReference type="NCBI Taxonomy" id="1940300"/>
    <lineage>
        <taxon>Eukaryota</taxon>
        <taxon>Fungi</taxon>
        <taxon>Dikarya</taxon>
        <taxon>Basidiomycota</taxon>
        <taxon>Agaricomycotina</taxon>
        <taxon>Agaricomycetes</taxon>
        <taxon>Agaricomycetidae</taxon>
        <taxon>Agaricales</taxon>
        <taxon>Pleurotineae</taxon>
        <taxon>Stephanosporaceae</taxon>
        <taxon>Cristinia</taxon>
    </lineage>
</organism>
<dbReference type="Gene3D" id="1.20.5.170">
    <property type="match status" value="1"/>
</dbReference>
<feature type="region of interest" description="Disordered" evidence="1">
    <location>
        <begin position="148"/>
        <end position="250"/>
    </location>
</feature>
<accession>A0A8K0XRD4</accession>
<feature type="compositionally biased region" description="Low complexity" evidence="1">
    <location>
        <begin position="210"/>
        <end position="225"/>
    </location>
</feature>
<feature type="compositionally biased region" description="Low complexity" evidence="1">
    <location>
        <begin position="1"/>
        <end position="28"/>
    </location>
</feature>
<feature type="region of interest" description="Disordered" evidence="1">
    <location>
        <begin position="1"/>
        <end position="55"/>
    </location>
</feature>
<gene>
    <name evidence="3" type="ORF">BXZ70DRAFT_931589</name>
</gene>
<evidence type="ECO:0000313" key="3">
    <source>
        <dbReference type="EMBL" id="KAH8101702.1"/>
    </source>
</evidence>
<dbReference type="GO" id="GO:0003700">
    <property type="term" value="F:DNA-binding transcription factor activity"/>
    <property type="evidence" value="ECO:0007669"/>
    <property type="project" value="InterPro"/>
</dbReference>
<evidence type="ECO:0000259" key="2">
    <source>
        <dbReference type="PROSITE" id="PS00036"/>
    </source>
</evidence>
<evidence type="ECO:0000256" key="1">
    <source>
        <dbReference type="SAM" id="MobiDB-lite"/>
    </source>
</evidence>
<feature type="domain" description="BZIP" evidence="2">
    <location>
        <begin position="40"/>
        <end position="53"/>
    </location>
</feature>
<feature type="compositionally biased region" description="Polar residues" evidence="1">
    <location>
        <begin position="275"/>
        <end position="306"/>
    </location>
</feature>
<sequence length="306" mass="34312">MTPLPSLSQANASASASESLSDTQSTSSHTMANTSDKPERSRNAKAQARHRAKRKAYIEQLEQTVTKLQSVLALSPEQVGSIPPPVVRIRELETENVTLRRENELLRHQLEERNALIRPDITRRPIHADDRRHDRDMKRRRTLDHPEDIYMNSHSPHVPSPPPPLMIPASTQQYSDTHSASMNTHRQSSSQMYGSYGTAMSYQLPPGTPPGSSATSSPSTHSFSPIDQYSSQPDSHQRSPPSSNHTVLPRFSQTMGQYDFVKIEEDSYPHHGISQPHSYSANLSSYHHSGQASNGHWQHSYTSERP</sequence>
<feature type="compositionally biased region" description="Polar residues" evidence="1">
    <location>
        <begin position="227"/>
        <end position="250"/>
    </location>
</feature>
<dbReference type="InterPro" id="IPR004827">
    <property type="entry name" value="bZIP"/>
</dbReference>
<keyword evidence="4" id="KW-1185">Reference proteome</keyword>
<protein>
    <recommendedName>
        <fullName evidence="2">BZIP domain-containing protein</fullName>
    </recommendedName>
</protein>
<feature type="region of interest" description="Disordered" evidence="1">
    <location>
        <begin position="268"/>
        <end position="306"/>
    </location>
</feature>
<comment type="caution">
    <text evidence="3">The sequence shown here is derived from an EMBL/GenBank/DDBJ whole genome shotgun (WGS) entry which is preliminary data.</text>
</comment>
<reference evidence="3" key="1">
    <citation type="journal article" date="2021" name="New Phytol.">
        <title>Evolutionary innovations through gain and loss of genes in the ectomycorrhizal Boletales.</title>
        <authorList>
            <person name="Wu G."/>
            <person name="Miyauchi S."/>
            <person name="Morin E."/>
            <person name="Kuo A."/>
            <person name="Drula E."/>
            <person name="Varga T."/>
            <person name="Kohler A."/>
            <person name="Feng B."/>
            <person name="Cao Y."/>
            <person name="Lipzen A."/>
            <person name="Daum C."/>
            <person name="Hundley H."/>
            <person name="Pangilinan J."/>
            <person name="Johnson J."/>
            <person name="Barry K."/>
            <person name="LaButti K."/>
            <person name="Ng V."/>
            <person name="Ahrendt S."/>
            <person name="Min B."/>
            <person name="Choi I.G."/>
            <person name="Park H."/>
            <person name="Plett J.M."/>
            <person name="Magnuson J."/>
            <person name="Spatafora J.W."/>
            <person name="Nagy L.G."/>
            <person name="Henrissat B."/>
            <person name="Grigoriev I.V."/>
            <person name="Yang Z.L."/>
            <person name="Xu J."/>
            <person name="Martin F.M."/>
        </authorList>
    </citation>
    <scope>NUCLEOTIDE SEQUENCE</scope>
    <source>
        <strain evidence="3">KKN 215</strain>
    </source>
</reference>
<feature type="compositionally biased region" description="Polar residues" evidence="1">
    <location>
        <begin position="169"/>
        <end position="201"/>
    </location>
</feature>
<name>A0A8K0XRD4_9AGAR</name>
<dbReference type="EMBL" id="JAEVFJ010000011">
    <property type="protein sequence ID" value="KAH8101702.1"/>
    <property type="molecule type" value="Genomic_DNA"/>
</dbReference>
<proteinExistence type="predicted"/>
<dbReference type="CDD" id="cd14686">
    <property type="entry name" value="bZIP"/>
    <property type="match status" value="1"/>
</dbReference>
<dbReference type="AlphaFoldDB" id="A0A8K0XRD4"/>
<dbReference type="OrthoDB" id="3257643at2759"/>
<dbReference type="PROSITE" id="PS00036">
    <property type="entry name" value="BZIP_BASIC"/>
    <property type="match status" value="1"/>
</dbReference>
<dbReference type="Proteomes" id="UP000813824">
    <property type="component" value="Unassembled WGS sequence"/>
</dbReference>